<evidence type="ECO:0000259" key="4">
    <source>
        <dbReference type="PROSITE" id="PS51714"/>
    </source>
</evidence>
<dbReference type="InterPro" id="IPR027417">
    <property type="entry name" value="P-loop_NTPase"/>
</dbReference>
<dbReference type="SMART" id="SM01362">
    <property type="entry name" value="DUF663"/>
    <property type="match status" value="1"/>
</dbReference>
<dbReference type="GO" id="GO:0005525">
    <property type="term" value="F:GTP binding"/>
    <property type="evidence" value="ECO:0007669"/>
    <property type="project" value="InterPro"/>
</dbReference>
<evidence type="ECO:0000313" key="6">
    <source>
        <dbReference type="Proteomes" id="UP001177140"/>
    </source>
</evidence>
<dbReference type="Pfam" id="PF08142">
    <property type="entry name" value="AARP2CN"/>
    <property type="match status" value="1"/>
</dbReference>
<comment type="caution">
    <text evidence="5">The sequence shown here is derived from an EMBL/GenBank/DDBJ whole genome shotgun (WGS) entry which is preliminary data.</text>
</comment>
<organism evidence="5 6">
    <name type="scientific">Papaver nudicaule</name>
    <name type="common">Iceland poppy</name>
    <dbReference type="NCBI Taxonomy" id="74823"/>
    <lineage>
        <taxon>Eukaryota</taxon>
        <taxon>Viridiplantae</taxon>
        <taxon>Streptophyta</taxon>
        <taxon>Embryophyta</taxon>
        <taxon>Tracheophyta</taxon>
        <taxon>Spermatophyta</taxon>
        <taxon>Magnoliopsida</taxon>
        <taxon>Ranunculales</taxon>
        <taxon>Papaveraceae</taxon>
        <taxon>Papaveroideae</taxon>
        <taxon>Papaver</taxon>
    </lineage>
</organism>
<evidence type="ECO:0000256" key="2">
    <source>
        <dbReference type="ARBA" id="ARBA00022517"/>
    </source>
</evidence>
<name>A0AA41VMB3_PAPNU</name>
<dbReference type="Proteomes" id="UP001177140">
    <property type="component" value="Unassembled WGS sequence"/>
</dbReference>
<dbReference type="SMART" id="SM00785">
    <property type="entry name" value="AARP2CN"/>
    <property type="match status" value="1"/>
</dbReference>
<dbReference type="PANTHER" id="PTHR12858">
    <property type="entry name" value="RIBOSOME BIOGENESIS PROTEIN"/>
    <property type="match status" value="1"/>
</dbReference>
<dbReference type="Pfam" id="PF04950">
    <property type="entry name" value="RIBIOP_C"/>
    <property type="match status" value="1"/>
</dbReference>
<evidence type="ECO:0000256" key="3">
    <source>
        <dbReference type="ARBA" id="ARBA00023242"/>
    </source>
</evidence>
<sequence length="620" mass="70360">MSISSASTTSSSPVYPPAFEIYRDNKRNNVFDGEIHDPPYIVLVQGPPNVGKSLLIKSLVKYFNSEHVTDDKIRRPITIGAGEERRLQFVECPDDINGMIDAAKYADAVLLLVDASYGFEAETFEFLNLLQVHGFPEVMGVLTHLDQFKDEKERKETIKCVEDNFWTEIYQGAKIYKFSGLEQDLYKMLDVQKLANAISMLQFRTVEHPYVLVDRFEDVTPPEKIHEDANCKRNLSLFGYLRGCNIKSGAKVHLAGVGDFCLAGIRSISDPFPISPEMEKEDDFVEQTNMENEIFKTGTYLRLEVCDVPFGMVENLDTCYPILVGGVTLEEENVGYMQARLKRHDWHMKLLKSGDLITVSAGWRRYQTKPIYAMEYDSEQHELAMYIPQYEHCLAMFWGPIAPPNTEIAVVQSNKEAFRITAKAVVLDPKDHSKIMKESKLKGKPCKILRSTALIKFTPDTDVAKFIGAAIKTKSGIRGQVNEAAKGKGVAKCTFVNRIDMSDIVSMPAVCHVVAPRFFDPSPLALEPCNLIENVDKDLLKTENLSQMRGLERRRGVKFNDGEPCDYSFLKYLMLPHTIENVRGRTAVVMSQKKRGVLTMKRKNEKREKNRKKFAQMVTI</sequence>
<dbReference type="AlphaFoldDB" id="A0AA41VMB3"/>
<comment type="subcellular location">
    <subcellularLocation>
        <location evidence="1">Nucleus</location>
        <location evidence="1">Nucleolus</location>
    </subcellularLocation>
</comment>
<protein>
    <recommendedName>
        <fullName evidence="4">Bms1-type G domain-containing protein</fullName>
    </recommendedName>
</protein>
<gene>
    <name evidence="5" type="ORF">MKW94_010096</name>
</gene>
<dbReference type="EMBL" id="JAJJMA010252235">
    <property type="protein sequence ID" value="MCL7043944.1"/>
    <property type="molecule type" value="Genomic_DNA"/>
</dbReference>
<keyword evidence="2" id="KW-0690">Ribosome biogenesis</keyword>
<feature type="domain" description="Bms1-type G" evidence="4">
    <location>
        <begin position="37"/>
        <end position="204"/>
    </location>
</feature>
<reference evidence="5" key="1">
    <citation type="submission" date="2022-03" db="EMBL/GenBank/DDBJ databases">
        <title>A functionally conserved STORR gene fusion in Papaver species that diverged 16.8 million years ago.</title>
        <authorList>
            <person name="Catania T."/>
        </authorList>
    </citation>
    <scope>NUCLEOTIDE SEQUENCE</scope>
    <source>
        <strain evidence="5">S-191538</strain>
    </source>
</reference>
<dbReference type="SUPFAM" id="SSF52540">
    <property type="entry name" value="P-loop containing nucleoside triphosphate hydrolases"/>
    <property type="match status" value="1"/>
</dbReference>
<dbReference type="GO" id="GO:0000479">
    <property type="term" value="P:endonucleolytic cleavage of tricistronic rRNA transcript (SSU-rRNA, 5.8S rRNA, LSU-rRNA)"/>
    <property type="evidence" value="ECO:0007669"/>
    <property type="project" value="TreeGrafter"/>
</dbReference>
<evidence type="ECO:0000256" key="1">
    <source>
        <dbReference type="ARBA" id="ARBA00004604"/>
    </source>
</evidence>
<dbReference type="GO" id="GO:0034511">
    <property type="term" value="F:U3 snoRNA binding"/>
    <property type="evidence" value="ECO:0007669"/>
    <property type="project" value="TreeGrafter"/>
</dbReference>
<dbReference type="Pfam" id="PF00009">
    <property type="entry name" value="GTP_EFTU"/>
    <property type="match status" value="1"/>
</dbReference>
<dbReference type="GO" id="GO:0003924">
    <property type="term" value="F:GTPase activity"/>
    <property type="evidence" value="ECO:0007669"/>
    <property type="project" value="InterPro"/>
</dbReference>
<dbReference type="InterPro" id="IPR007034">
    <property type="entry name" value="BMS1_TSR1_C"/>
</dbReference>
<proteinExistence type="predicted"/>
<dbReference type="GO" id="GO:0005730">
    <property type="term" value="C:nucleolus"/>
    <property type="evidence" value="ECO:0007669"/>
    <property type="project" value="UniProtKB-SubCell"/>
</dbReference>
<dbReference type="InterPro" id="IPR000795">
    <property type="entry name" value="T_Tr_GTP-bd_dom"/>
</dbReference>
<dbReference type="InterPro" id="IPR012948">
    <property type="entry name" value="AARP2CN"/>
</dbReference>
<evidence type="ECO:0000313" key="5">
    <source>
        <dbReference type="EMBL" id="MCL7043944.1"/>
    </source>
</evidence>
<dbReference type="PROSITE" id="PS51714">
    <property type="entry name" value="G_BMS1"/>
    <property type="match status" value="1"/>
</dbReference>
<dbReference type="InterPro" id="IPR039761">
    <property type="entry name" value="Bms1/Tsr1"/>
</dbReference>
<keyword evidence="3" id="KW-0539">Nucleus</keyword>
<keyword evidence="6" id="KW-1185">Reference proteome</keyword>
<dbReference type="Gene3D" id="3.40.50.300">
    <property type="entry name" value="P-loop containing nucleotide triphosphate hydrolases"/>
    <property type="match status" value="1"/>
</dbReference>
<dbReference type="InterPro" id="IPR030387">
    <property type="entry name" value="G_Bms1/Tsr1_dom"/>
</dbReference>
<dbReference type="GO" id="GO:0000462">
    <property type="term" value="P:maturation of SSU-rRNA from tricistronic rRNA transcript (SSU-rRNA, 5.8S rRNA, LSU-rRNA)"/>
    <property type="evidence" value="ECO:0007669"/>
    <property type="project" value="TreeGrafter"/>
</dbReference>
<dbReference type="PANTHER" id="PTHR12858:SF2">
    <property type="entry name" value="RIBOSOME BIOGENESIS PROTEIN BMS1 HOMOLOG"/>
    <property type="match status" value="1"/>
</dbReference>
<dbReference type="GO" id="GO:0030686">
    <property type="term" value="C:90S preribosome"/>
    <property type="evidence" value="ECO:0007669"/>
    <property type="project" value="TreeGrafter"/>
</dbReference>
<accession>A0AA41VMB3</accession>